<feature type="transmembrane region" description="Helical" evidence="5">
    <location>
        <begin position="20"/>
        <end position="40"/>
    </location>
</feature>
<organism evidence="7 8">
    <name type="scientific">Micromonospora yangpuensis</name>
    <dbReference type="NCBI Taxonomy" id="683228"/>
    <lineage>
        <taxon>Bacteria</taxon>
        <taxon>Bacillati</taxon>
        <taxon>Actinomycetota</taxon>
        <taxon>Actinomycetes</taxon>
        <taxon>Micromonosporales</taxon>
        <taxon>Micromonosporaceae</taxon>
        <taxon>Micromonospora</taxon>
    </lineage>
</organism>
<dbReference type="EMBL" id="FMIA01000002">
    <property type="protein sequence ID" value="SCL50975.1"/>
    <property type="molecule type" value="Genomic_DNA"/>
</dbReference>
<keyword evidence="4 5" id="KW-0472">Membrane</keyword>
<keyword evidence="2 5" id="KW-0812">Transmembrane</keyword>
<reference evidence="7 8" key="1">
    <citation type="submission" date="2016-06" db="EMBL/GenBank/DDBJ databases">
        <authorList>
            <person name="Kjaerup R.B."/>
            <person name="Dalgaard T.S."/>
            <person name="Juul-Madsen H.R."/>
        </authorList>
    </citation>
    <scope>NUCLEOTIDE SEQUENCE [LARGE SCALE GENOMIC DNA]</scope>
    <source>
        <strain evidence="7 8">DSM 45577</strain>
    </source>
</reference>
<evidence type="ECO:0000256" key="5">
    <source>
        <dbReference type="SAM" id="Phobius"/>
    </source>
</evidence>
<dbReference type="STRING" id="683228.GA0070617_1648"/>
<feature type="domain" description="DUF202" evidence="6">
    <location>
        <begin position="9"/>
        <end position="67"/>
    </location>
</feature>
<gene>
    <name evidence="7" type="ORF">GA0070617_1648</name>
</gene>
<name>A0A1C6UA56_9ACTN</name>
<evidence type="ECO:0000256" key="3">
    <source>
        <dbReference type="ARBA" id="ARBA00022989"/>
    </source>
</evidence>
<accession>A0A1C6UA56</accession>
<dbReference type="InterPro" id="IPR003807">
    <property type="entry name" value="DUF202"/>
</dbReference>
<feature type="transmembrane region" description="Helical" evidence="5">
    <location>
        <begin position="81"/>
        <end position="100"/>
    </location>
</feature>
<dbReference type="GO" id="GO:0012505">
    <property type="term" value="C:endomembrane system"/>
    <property type="evidence" value="ECO:0007669"/>
    <property type="project" value="UniProtKB-SubCell"/>
</dbReference>
<evidence type="ECO:0000313" key="7">
    <source>
        <dbReference type="EMBL" id="SCL50975.1"/>
    </source>
</evidence>
<dbReference type="Proteomes" id="UP000198937">
    <property type="component" value="Unassembled WGS sequence"/>
</dbReference>
<evidence type="ECO:0000256" key="4">
    <source>
        <dbReference type="ARBA" id="ARBA00023136"/>
    </source>
</evidence>
<protein>
    <recommendedName>
        <fullName evidence="6">DUF202 domain-containing protein</fullName>
    </recommendedName>
</protein>
<evidence type="ECO:0000313" key="8">
    <source>
        <dbReference type="Proteomes" id="UP000198937"/>
    </source>
</evidence>
<keyword evidence="3 5" id="KW-1133">Transmembrane helix</keyword>
<sequence>MTDHRPHRDPGLQPERTRLAWRRTALTVTVVTVLAVRLALTGDVTGALLGGAVLLGWAVALRICWRRGTGTGTTATGGRSLPLAALSVVGIALAGILLVLRELW</sequence>
<dbReference type="RefSeq" id="WP_091435394.1">
    <property type="nucleotide sequence ID" value="NZ_BMMJ01000001.1"/>
</dbReference>
<dbReference type="Pfam" id="PF02656">
    <property type="entry name" value="DUF202"/>
    <property type="match status" value="1"/>
</dbReference>
<feature type="transmembrane region" description="Helical" evidence="5">
    <location>
        <begin position="46"/>
        <end position="65"/>
    </location>
</feature>
<keyword evidence="8" id="KW-1185">Reference proteome</keyword>
<evidence type="ECO:0000259" key="6">
    <source>
        <dbReference type="Pfam" id="PF02656"/>
    </source>
</evidence>
<comment type="subcellular location">
    <subcellularLocation>
        <location evidence="1">Endomembrane system</location>
        <topology evidence="1">Multi-pass membrane protein</topology>
    </subcellularLocation>
</comment>
<dbReference type="AlphaFoldDB" id="A0A1C6UA56"/>
<evidence type="ECO:0000256" key="2">
    <source>
        <dbReference type="ARBA" id="ARBA00022692"/>
    </source>
</evidence>
<evidence type="ECO:0000256" key="1">
    <source>
        <dbReference type="ARBA" id="ARBA00004127"/>
    </source>
</evidence>
<proteinExistence type="predicted"/>